<dbReference type="Pfam" id="PF02770">
    <property type="entry name" value="Acyl-CoA_dh_M"/>
    <property type="match status" value="1"/>
</dbReference>
<dbReference type="GO" id="GO:0005886">
    <property type="term" value="C:plasma membrane"/>
    <property type="evidence" value="ECO:0007669"/>
    <property type="project" value="TreeGrafter"/>
</dbReference>
<keyword evidence="5 6" id="KW-0560">Oxidoreductase</keyword>
<evidence type="ECO:0000256" key="6">
    <source>
        <dbReference type="RuleBase" id="RU362125"/>
    </source>
</evidence>
<dbReference type="InterPro" id="IPR052161">
    <property type="entry name" value="Mycobact_Acyl-CoA_DH"/>
</dbReference>
<gene>
    <name evidence="11" type="ORF">F8568_023230</name>
</gene>
<dbReference type="SUPFAM" id="SSF47203">
    <property type="entry name" value="Acyl-CoA dehydrogenase C-terminal domain-like"/>
    <property type="match status" value="1"/>
</dbReference>
<evidence type="ECO:0000256" key="5">
    <source>
        <dbReference type="ARBA" id="ARBA00023002"/>
    </source>
</evidence>
<evidence type="ECO:0000259" key="8">
    <source>
        <dbReference type="Pfam" id="PF00441"/>
    </source>
</evidence>
<dbReference type="InterPro" id="IPR036250">
    <property type="entry name" value="AcylCo_DH-like_C"/>
</dbReference>
<comment type="caution">
    <text evidence="11">The sequence shown here is derived from an EMBL/GenBank/DDBJ whole genome shotgun (WGS) entry which is preliminary data.</text>
</comment>
<feature type="domain" description="Acyl-CoA oxidase/dehydrogenase middle" evidence="9">
    <location>
        <begin position="132"/>
        <end position="222"/>
    </location>
</feature>
<feature type="domain" description="Acyl-CoA dehydrogenase/oxidase N-terminal" evidence="10">
    <location>
        <begin position="49"/>
        <end position="128"/>
    </location>
</feature>
<dbReference type="InterPro" id="IPR046373">
    <property type="entry name" value="Acyl-CoA_Oxase/DH_mid-dom_sf"/>
</dbReference>
<dbReference type="InterPro" id="IPR009075">
    <property type="entry name" value="AcylCo_DH/oxidase_C"/>
</dbReference>
<dbReference type="EMBL" id="WBMS02000018">
    <property type="protein sequence ID" value="MWA03236.1"/>
    <property type="molecule type" value="Genomic_DNA"/>
</dbReference>
<keyword evidence="12" id="KW-1185">Reference proteome</keyword>
<dbReference type="GO" id="GO:0050660">
    <property type="term" value="F:flavin adenine dinucleotide binding"/>
    <property type="evidence" value="ECO:0007669"/>
    <property type="project" value="InterPro"/>
</dbReference>
<dbReference type="PANTHER" id="PTHR43292:SF4">
    <property type="entry name" value="ACYL-COA DEHYDROGENASE FADE34"/>
    <property type="match status" value="1"/>
</dbReference>
<protein>
    <submittedName>
        <fullName evidence="11">Acyl-CoA dehydrogenase</fullName>
    </submittedName>
</protein>
<dbReference type="PANTHER" id="PTHR43292">
    <property type="entry name" value="ACYL-COA DEHYDROGENASE"/>
    <property type="match status" value="1"/>
</dbReference>
<reference evidence="11" key="1">
    <citation type="submission" date="2019-12" db="EMBL/GenBank/DDBJ databases">
        <title>Actinomadura physcomitrii sp. nov., a novel actinomycete isolated from moss [Physcomitrium sphaericum (Ludw) Fuernr].</title>
        <authorList>
            <person name="Zhuang X."/>
        </authorList>
    </citation>
    <scope>NUCLEOTIDE SEQUENCE [LARGE SCALE GENOMIC DNA]</scope>
    <source>
        <strain evidence="11">LD22</strain>
    </source>
</reference>
<dbReference type="SUPFAM" id="SSF56645">
    <property type="entry name" value="Acyl-CoA dehydrogenase NM domain-like"/>
    <property type="match status" value="1"/>
</dbReference>
<dbReference type="FunFam" id="2.40.110.10:FF:000011">
    <property type="entry name" value="Acyl-CoA dehydrogenase FadE34"/>
    <property type="match status" value="1"/>
</dbReference>
<keyword evidence="4 6" id="KW-0274">FAD</keyword>
<feature type="domain" description="Acyl-CoA dehydrogenase/oxidase C-terminal" evidence="8">
    <location>
        <begin position="238"/>
        <end position="386"/>
    </location>
</feature>
<evidence type="ECO:0000313" key="11">
    <source>
        <dbReference type="EMBL" id="MWA03236.1"/>
    </source>
</evidence>
<comment type="cofactor">
    <cofactor evidence="1 6">
        <name>FAD</name>
        <dbReference type="ChEBI" id="CHEBI:57692"/>
    </cofactor>
</comment>
<dbReference type="Gene3D" id="1.20.140.10">
    <property type="entry name" value="Butyryl-CoA Dehydrogenase, subunit A, domain 3"/>
    <property type="match status" value="1"/>
</dbReference>
<dbReference type="InterPro" id="IPR006091">
    <property type="entry name" value="Acyl-CoA_Oxase/DH_mid-dom"/>
</dbReference>
<evidence type="ECO:0000259" key="10">
    <source>
        <dbReference type="Pfam" id="PF02771"/>
    </source>
</evidence>
<evidence type="ECO:0000256" key="4">
    <source>
        <dbReference type="ARBA" id="ARBA00022827"/>
    </source>
</evidence>
<dbReference type="Gene3D" id="1.10.540.10">
    <property type="entry name" value="Acyl-CoA dehydrogenase/oxidase, N-terminal domain"/>
    <property type="match status" value="1"/>
</dbReference>
<accession>A0A6I4MLZ4</accession>
<dbReference type="InterPro" id="IPR009100">
    <property type="entry name" value="AcylCoA_DH/oxidase_NM_dom_sf"/>
</dbReference>
<dbReference type="GO" id="GO:0016627">
    <property type="term" value="F:oxidoreductase activity, acting on the CH-CH group of donors"/>
    <property type="evidence" value="ECO:0007669"/>
    <property type="project" value="InterPro"/>
</dbReference>
<evidence type="ECO:0000259" key="9">
    <source>
        <dbReference type="Pfam" id="PF02770"/>
    </source>
</evidence>
<dbReference type="AlphaFoldDB" id="A0A6I4MLZ4"/>
<evidence type="ECO:0000313" key="12">
    <source>
        <dbReference type="Proteomes" id="UP000462055"/>
    </source>
</evidence>
<feature type="region of interest" description="Disordered" evidence="7">
    <location>
        <begin position="388"/>
        <end position="409"/>
    </location>
</feature>
<comment type="similarity">
    <text evidence="2 6">Belongs to the acyl-CoA dehydrogenase family.</text>
</comment>
<keyword evidence="3 6" id="KW-0285">Flavoprotein</keyword>
<dbReference type="Proteomes" id="UP000462055">
    <property type="component" value="Unassembled WGS sequence"/>
</dbReference>
<evidence type="ECO:0000256" key="2">
    <source>
        <dbReference type="ARBA" id="ARBA00009347"/>
    </source>
</evidence>
<sequence>MDGFRAEATAFLDRAARPRSRAAATTWGEGDDRVSLFRGATPEEVREAVEWRRQVFDAGFGWITGPVELGGRGLPARYERAYLELERGYETPSRSPLGVSLGMVAPTLQEFGSREAIGRWLRALYRGDSVGCQLFSEPGAGSDLAAVATRAAPSGSDWIVSGQKVWTSGAHYSDVGLLLCRTSPGPRHRDLTAFMIDMTAPGVEVRPLRQMTGGADFNEVFLDGAVVPDAYRLGEVDGGWKVAMTTLLYERGAIGGSAGGGAGLFRMERLVAMLHHLGRSEDPAVRQAYARVHSGVAAAKAMRARAEAGARSGRVGPEMSLSKLALTENLAALSHLVSVALGPKLLADTGEWGTFAWAEFVLGVPGFRLGGGTDEIQRNIIAERVLGLPKEPVSPGPSANGSGGSNGSA</sequence>
<proteinExistence type="inferred from homology"/>
<evidence type="ECO:0000256" key="7">
    <source>
        <dbReference type="SAM" id="MobiDB-lite"/>
    </source>
</evidence>
<evidence type="ECO:0000256" key="3">
    <source>
        <dbReference type="ARBA" id="ARBA00022630"/>
    </source>
</evidence>
<dbReference type="Pfam" id="PF00441">
    <property type="entry name" value="Acyl-CoA_dh_1"/>
    <property type="match status" value="1"/>
</dbReference>
<name>A0A6I4MLZ4_9ACTN</name>
<organism evidence="11 12">
    <name type="scientific">Actinomadura physcomitrii</name>
    <dbReference type="NCBI Taxonomy" id="2650748"/>
    <lineage>
        <taxon>Bacteria</taxon>
        <taxon>Bacillati</taxon>
        <taxon>Actinomycetota</taxon>
        <taxon>Actinomycetes</taxon>
        <taxon>Streptosporangiales</taxon>
        <taxon>Thermomonosporaceae</taxon>
        <taxon>Actinomadura</taxon>
    </lineage>
</organism>
<dbReference type="Gene3D" id="2.40.110.10">
    <property type="entry name" value="Butyryl-CoA Dehydrogenase, subunit A, domain 2"/>
    <property type="match status" value="1"/>
</dbReference>
<dbReference type="InterPro" id="IPR037069">
    <property type="entry name" value="AcylCoA_DH/ox_N_sf"/>
</dbReference>
<dbReference type="InterPro" id="IPR013786">
    <property type="entry name" value="AcylCoA_DH/ox_N"/>
</dbReference>
<evidence type="ECO:0000256" key="1">
    <source>
        <dbReference type="ARBA" id="ARBA00001974"/>
    </source>
</evidence>
<dbReference type="Pfam" id="PF02771">
    <property type="entry name" value="Acyl-CoA_dh_N"/>
    <property type="match status" value="1"/>
</dbReference>